<dbReference type="PANTHER" id="PTHR47359:SF3">
    <property type="entry name" value="NLP_P60 DOMAIN-CONTAINING PROTEIN-RELATED"/>
    <property type="match status" value="1"/>
</dbReference>
<feature type="region of interest" description="Disordered" evidence="6">
    <location>
        <begin position="202"/>
        <end position="251"/>
    </location>
</feature>
<feature type="chain" id="PRO_5046832252" evidence="7">
    <location>
        <begin position="36"/>
        <end position="367"/>
    </location>
</feature>
<dbReference type="InterPro" id="IPR038765">
    <property type="entry name" value="Papain-like_cys_pep_sf"/>
</dbReference>
<feature type="signal peptide" evidence="7">
    <location>
        <begin position="1"/>
        <end position="35"/>
    </location>
</feature>
<organism evidence="9 10">
    <name type="scientific">Streptomyces gamaensis</name>
    <dbReference type="NCBI Taxonomy" id="1763542"/>
    <lineage>
        <taxon>Bacteria</taxon>
        <taxon>Bacillati</taxon>
        <taxon>Actinomycetota</taxon>
        <taxon>Actinomycetes</taxon>
        <taxon>Kitasatosporales</taxon>
        <taxon>Streptomycetaceae</taxon>
        <taxon>Streptomyces</taxon>
    </lineage>
</organism>
<protein>
    <submittedName>
        <fullName evidence="9">NlpC/P60 family protein</fullName>
    </submittedName>
</protein>
<evidence type="ECO:0000259" key="8">
    <source>
        <dbReference type="PROSITE" id="PS51935"/>
    </source>
</evidence>
<evidence type="ECO:0000256" key="7">
    <source>
        <dbReference type="SAM" id="SignalP"/>
    </source>
</evidence>
<dbReference type="EMBL" id="JBHSPB010000031">
    <property type="protein sequence ID" value="MFC5724614.1"/>
    <property type="molecule type" value="Genomic_DNA"/>
</dbReference>
<gene>
    <name evidence="9" type="ORF">ACFP1Z_31125</name>
</gene>
<evidence type="ECO:0000313" key="10">
    <source>
        <dbReference type="Proteomes" id="UP001596083"/>
    </source>
</evidence>
<evidence type="ECO:0000256" key="2">
    <source>
        <dbReference type="ARBA" id="ARBA00022670"/>
    </source>
</evidence>
<dbReference type="SUPFAM" id="SSF54001">
    <property type="entry name" value="Cysteine proteinases"/>
    <property type="match status" value="1"/>
</dbReference>
<keyword evidence="4" id="KW-0788">Thiol protease</keyword>
<sequence length="367" mass="38819">MASHRRPKQPGRTRVTVLTATAAAAVALSAQAAHADPQPSKADAKAKVDQLYEEAEQATEKYNGAKEKQDKLDKQVGELQDKVARGQDELNKLRGSLGSIATAQYRDGTAGSSLGLLLSSDPDEFLDKASTVSRVSDKQARTLDLVAEKQRTLKQQRQEAGKAVAELAETQKALAEKKEEVQGKLAEAQQVLNSLTAKERAELEAEQAKEAKAAQEAAKAAQGQGSGSSSDNGRASRADSRPDLGKQSAASGRGAAALAAAQGKIGSPYVWGATGPGSFDCSGLTSWAYAQAGVNISRTSQEQANDGTRIYNQSDLRPGDLILFYGDLHHVGLYAGNGMTLHAPKPGANVRYESINNMPFQYGVRIG</sequence>
<evidence type="ECO:0000256" key="5">
    <source>
        <dbReference type="SAM" id="Coils"/>
    </source>
</evidence>
<comment type="similarity">
    <text evidence="1">Belongs to the peptidase C40 family.</text>
</comment>
<dbReference type="Pfam" id="PF00877">
    <property type="entry name" value="NLPC_P60"/>
    <property type="match status" value="1"/>
</dbReference>
<proteinExistence type="inferred from homology"/>
<evidence type="ECO:0000256" key="1">
    <source>
        <dbReference type="ARBA" id="ARBA00007074"/>
    </source>
</evidence>
<feature type="compositionally biased region" description="Basic and acidic residues" evidence="6">
    <location>
        <begin position="234"/>
        <end position="244"/>
    </location>
</feature>
<dbReference type="Gene3D" id="3.90.1720.10">
    <property type="entry name" value="endopeptidase domain like (from Nostoc punctiforme)"/>
    <property type="match status" value="1"/>
</dbReference>
<dbReference type="Gene3D" id="6.10.250.3150">
    <property type="match status" value="1"/>
</dbReference>
<evidence type="ECO:0000313" key="9">
    <source>
        <dbReference type="EMBL" id="MFC5724614.1"/>
    </source>
</evidence>
<feature type="compositionally biased region" description="Basic and acidic residues" evidence="6">
    <location>
        <begin position="202"/>
        <end position="213"/>
    </location>
</feature>
<feature type="coiled-coil region" evidence="5">
    <location>
        <begin position="41"/>
        <end position="82"/>
    </location>
</feature>
<dbReference type="InterPro" id="IPR006311">
    <property type="entry name" value="TAT_signal"/>
</dbReference>
<keyword evidence="2" id="KW-0645">Protease</keyword>
<dbReference type="Proteomes" id="UP001596083">
    <property type="component" value="Unassembled WGS sequence"/>
</dbReference>
<evidence type="ECO:0000256" key="4">
    <source>
        <dbReference type="ARBA" id="ARBA00022807"/>
    </source>
</evidence>
<evidence type="ECO:0000256" key="6">
    <source>
        <dbReference type="SAM" id="MobiDB-lite"/>
    </source>
</evidence>
<keyword evidence="5" id="KW-0175">Coiled coil</keyword>
<dbReference type="InterPro" id="IPR000064">
    <property type="entry name" value="NLP_P60_dom"/>
</dbReference>
<dbReference type="PROSITE" id="PS51318">
    <property type="entry name" value="TAT"/>
    <property type="match status" value="1"/>
</dbReference>
<reference evidence="10" key="1">
    <citation type="journal article" date="2019" name="Int. J. Syst. Evol. Microbiol.">
        <title>The Global Catalogue of Microorganisms (GCM) 10K type strain sequencing project: providing services to taxonomists for standard genome sequencing and annotation.</title>
        <authorList>
            <consortium name="The Broad Institute Genomics Platform"/>
            <consortium name="The Broad Institute Genome Sequencing Center for Infectious Disease"/>
            <person name="Wu L."/>
            <person name="Ma J."/>
        </authorList>
    </citation>
    <scope>NUCLEOTIDE SEQUENCE [LARGE SCALE GENOMIC DNA]</scope>
    <source>
        <strain evidence="10">CGMCC 4.7304</strain>
    </source>
</reference>
<name>A0ABW0ZBY8_9ACTN</name>
<accession>A0ABW0ZBY8</accession>
<evidence type="ECO:0000256" key="3">
    <source>
        <dbReference type="ARBA" id="ARBA00022801"/>
    </source>
</evidence>
<dbReference type="PANTHER" id="PTHR47359">
    <property type="entry name" value="PEPTIDOGLYCAN DL-ENDOPEPTIDASE CWLO"/>
    <property type="match status" value="1"/>
</dbReference>
<feature type="domain" description="NlpC/P60" evidence="8">
    <location>
        <begin position="251"/>
        <end position="367"/>
    </location>
</feature>
<dbReference type="InterPro" id="IPR051794">
    <property type="entry name" value="PG_Endopeptidase_C40"/>
</dbReference>
<dbReference type="PROSITE" id="PS51935">
    <property type="entry name" value="NLPC_P60"/>
    <property type="match status" value="1"/>
</dbReference>
<keyword evidence="7" id="KW-0732">Signal</keyword>
<keyword evidence="3" id="KW-0378">Hydrolase</keyword>
<comment type="caution">
    <text evidence="9">The sequence shown here is derived from an EMBL/GenBank/DDBJ whole genome shotgun (WGS) entry which is preliminary data.</text>
</comment>
<keyword evidence="10" id="KW-1185">Reference proteome</keyword>
<dbReference type="RefSeq" id="WP_390321074.1">
    <property type="nucleotide sequence ID" value="NZ_JBHSPB010000031.1"/>
</dbReference>